<dbReference type="Proteomes" id="UP000035017">
    <property type="component" value="Unassembled WGS sequence"/>
</dbReference>
<accession>A0A0D0J8Z7</accession>
<evidence type="ECO:0000313" key="3">
    <source>
        <dbReference type="Proteomes" id="UP000035017"/>
    </source>
</evidence>
<name>A0A0D0J8Z7_AGRTU</name>
<reference evidence="2 3" key="1">
    <citation type="submission" date="2014-12" db="EMBL/GenBank/DDBJ databases">
        <title>16Stimator: statistical estimation of ribosomal gene copy numbers from draft genome assemblies.</title>
        <authorList>
            <person name="Perisin M.A."/>
            <person name="Vetter M."/>
            <person name="Gilbert J.A."/>
            <person name="Bergelson J."/>
        </authorList>
    </citation>
    <scope>NUCLEOTIDE SEQUENCE [LARGE SCALE GENOMIC DNA]</scope>
    <source>
        <strain evidence="2 3">MEJ076</strain>
    </source>
</reference>
<proteinExistence type="predicted"/>
<evidence type="ECO:0000313" key="2">
    <source>
        <dbReference type="EMBL" id="KIQ02397.1"/>
    </source>
</evidence>
<evidence type="ECO:0000256" key="1">
    <source>
        <dbReference type="SAM" id="Phobius"/>
    </source>
</evidence>
<keyword evidence="1" id="KW-0472">Membrane</keyword>
<gene>
    <name evidence="2" type="ORF">RU07_11670</name>
</gene>
<evidence type="ECO:0008006" key="4">
    <source>
        <dbReference type="Google" id="ProtNLM"/>
    </source>
</evidence>
<organism evidence="2 3">
    <name type="scientific">Agrobacterium tumefaciens</name>
    <dbReference type="NCBI Taxonomy" id="358"/>
    <lineage>
        <taxon>Bacteria</taxon>
        <taxon>Pseudomonadati</taxon>
        <taxon>Pseudomonadota</taxon>
        <taxon>Alphaproteobacteria</taxon>
        <taxon>Hyphomicrobiales</taxon>
        <taxon>Rhizobiaceae</taxon>
        <taxon>Rhizobium/Agrobacterium group</taxon>
        <taxon>Agrobacterium</taxon>
        <taxon>Agrobacterium tumefaciens complex</taxon>
    </lineage>
</organism>
<comment type="caution">
    <text evidence="2">The sequence shown here is derived from an EMBL/GenBank/DDBJ whole genome shotgun (WGS) entry which is preliminary data.</text>
</comment>
<sequence length="77" mass="7867">MALTMCPECEAKISDKAFACPSCGYPMAKQQKNGSAWPGVFGGVAGTYISAQAVASIIVGSVMMVCFAAIMIAAIIS</sequence>
<dbReference type="OrthoDB" id="8685152at2"/>
<feature type="transmembrane region" description="Helical" evidence="1">
    <location>
        <begin position="53"/>
        <end position="76"/>
    </location>
</feature>
<protein>
    <recommendedName>
        <fullName evidence="4">Zinc ribbon domain-containing protein</fullName>
    </recommendedName>
</protein>
<keyword evidence="1" id="KW-1133">Transmembrane helix</keyword>
<dbReference type="EMBL" id="JXQV01000010">
    <property type="protein sequence ID" value="KIQ02397.1"/>
    <property type="molecule type" value="Genomic_DNA"/>
</dbReference>
<keyword evidence="1" id="KW-0812">Transmembrane</keyword>
<dbReference type="AlphaFoldDB" id="A0A0D0J8Z7"/>